<comment type="subcellular location">
    <subcellularLocation>
        <location evidence="1">Membrane</location>
        <topology evidence="1">Multi-pass membrane protein</topology>
    </subcellularLocation>
</comment>
<dbReference type="AlphaFoldDB" id="A0A7J7NC49"/>
<keyword evidence="6 8" id="KW-1133">Transmembrane helix</keyword>
<dbReference type="InterPro" id="IPR050173">
    <property type="entry name" value="ABC_transporter_C-like"/>
</dbReference>
<dbReference type="PROSITE" id="PS50929">
    <property type="entry name" value="ABC_TM1F"/>
    <property type="match status" value="1"/>
</dbReference>
<evidence type="ECO:0000256" key="7">
    <source>
        <dbReference type="ARBA" id="ARBA00023136"/>
    </source>
</evidence>
<feature type="transmembrane region" description="Helical" evidence="8">
    <location>
        <begin position="232"/>
        <end position="251"/>
    </location>
</feature>
<keyword evidence="7 8" id="KW-0472">Membrane</keyword>
<accession>A0A7J7NC49</accession>
<dbReference type="EMBL" id="JACGCM010000911">
    <property type="protein sequence ID" value="KAF6164727.1"/>
    <property type="molecule type" value="Genomic_DNA"/>
</dbReference>
<feature type="domain" description="ABC transmembrane type-1" evidence="10">
    <location>
        <begin position="227"/>
        <end position="360"/>
    </location>
</feature>
<sequence length="558" mass="62294">MLGEIPKVSGTVEVFGSIAYVSQTSWIQSGTIRDNILYGKPMSKLKYENAIKACALDKDINSFKHGDLTEIGQRGLNMSGGQKQRIQFARAVYNDADIYHLDDPFIAVDAHTASTLFNDCVMGALEKKTVVLVTHQVEFLVEADKILEMEGGEVTQSGSYEELLTAGTAFEQLVNGHKDAMEVFDPENSMRIHVLPVSNYKSYCTMDISDLKDTYESIILCVSNFDIPFSTAYLIASLVDIVATICVMAYITWQVLIMAIASLFAINYVQGYYLASAKELIRINGTTTAPIMNYAAETSLGVVTIRAFFMMDRFFANYLNLIDTDAKLFFHSNAAMEWLIIRAETLQNLTLFTAALLLVLLPRDIIAPDLSLSYALSLTGNQVYLTRWYCSFANYIISVERIKQFMHIPTEPSAIIDDRRPPSSWPYRGRIDLQDLKIQYRLNAPLVLEGITCSFKEGTRVGVVGRTGNGKTTLLEDLRLKPLSERTGSGSGKTTQWFRLVEPLSGRILIDGLDICSIGLRDLGLKPSIIPQEPTLFRGTVRTNLDPLGLYSDQQIWE</sequence>
<dbReference type="OrthoDB" id="6500128at2759"/>
<evidence type="ECO:0000313" key="12">
    <source>
        <dbReference type="Proteomes" id="UP000541444"/>
    </source>
</evidence>
<keyword evidence="4" id="KW-0547">Nucleotide-binding</keyword>
<dbReference type="GO" id="GO:0140359">
    <property type="term" value="F:ABC-type transporter activity"/>
    <property type="evidence" value="ECO:0007669"/>
    <property type="project" value="InterPro"/>
</dbReference>
<dbReference type="GO" id="GO:0016020">
    <property type="term" value="C:membrane"/>
    <property type="evidence" value="ECO:0007669"/>
    <property type="project" value="UniProtKB-SubCell"/>
</dbReference>
<organism evidence="11 12">
    <name type="scientific">Kingdonia uniflora</name>
    <dbReference type="NCBI Taxonomy" id="39325"/>
    <lineage>
        <taxon>Eukaryota</taxon>
        <taxon>Viridiplantae</taxon>
        <taxon>Streptophyta</taxon>
        <taxon>Embryophyta</taxon>
        <taxon>Tracheophyta</taxon>
        <taxon>Spermatophyta</taxon>
        <taxon>Magnoliopsida</taxon>
        <taxon>Ranunculales</taxon>
        <taxon>Circaeasteraceae</taxon>
        <taxon>Kingdonia</taxon>
    </lineage>
</organism>
<evidence type="ECO:0000256" key="6">
    <source>
        <dbReference type="ARBA" id="ARBA00022989"/>
    </source>
</evidence>
<evidence type="ECO:0000256" key="5">
    <source>
        <dbReference type="ARBA" id="ARBA00022840"/>
    </source>
</evidence>
<evidence type="ECO:0000256" key="4">
    <source>
        <dbReference type="ARBA" id="ARBA00022741"/>
    </source>
</evidence>
<evidence type="ECO:0008006" key="13">
    <source>
        <dbReference type="Google" id="ProtNLM"/>
    </source>
</evidence>
<dbReference type="GO" id="GO:0016887">
    <property type="term" value="F:ATP hydrolysis activity"/>
    <property type="evidence" value="ECO:0007669"/>
    <property type="project" value="InterPro"/>
</dbReference>
<feature type="transmembrane region" description="Helical" evidence="8">
    <location>
        <begin position="257"/>
        <end position="275"/>
    </location>
</feature>
<protein>
    <recommendedName>
        <fullName evidence="13">ABC transporter domain-containing protein</fullName>
    </recommendedName>
</protein>
<keyword evidence="3 8" id="KW-0812">Transmembrane</keyword>
<comment type="caution">
    <text evidence="11">The sequence shown here is derived from an EMBL/GenBank/DDBJ whole genome shotgun (WGS) entry which is preliminary data.</text>
</comment>
<name>A0A7J7NC49_9MAGN</name>
<dbReference type="PANTHER" id="PTHR24223:SF108">
    <property type="entry name" value="ABC TRANSPORTER C FAMILY MEMBER 8"/>
    <property type="match status" value="1"/>
</dbReference>
<proteinExistence type="predicted"/>
<dbReference type="PANTHER" id="PTHR24223">
    <property type="entry name" value="ATP-BINDING CASSETTE SUB-FAMILY C"/>
    <property type="match status" value="1"/>
</dbReference>
<dbReference type="SUPFAM" id="SSF90123">
    <property type="entry name" value="ABC transporter transmembrane region"/>
    <property type="match status" value="1"/>
</dbReference>
<evidence type="ECO:0000313" key="11">
    <source>
        <dbReference type="EMBL" id="KAF6164727.1"/>
    </source>
</evidence>
<dbReference type="InterPro" id="IPR011527">
    <property type="entry name" value="ABC1_TM_dom"/>
</dbReference>
<dbReference type="SUPFAM" id="SSF52540">
    <property type="entry name" value="P-loop containing nucleoside triphosphate hydrolases"/>
    <property type="match status" value="2"/>
</dbReference>
<dbReference type="Proteomes" id="UP000541444">
    <property type="component" value="Unassembled WGS sequence"/>
</dbReference>
<evidence type="ECO:0000256" key="3">
    <source>
        <dbReference type="ARBA" id="ARBA00022692"/>
    </source>
</evidence>
<dbReference type="CDD" id="cd03250">
    <property type="entry name" value="ABCC_MRP_domain1"/>
    <property type="match status" value="1"/>
</dbReference>
<keyword evidence="5" id="KW-0067">ATP-binding</keyword>
<dbReference type="Pfam" id="PF00664">
    <property type="entry name" value="ABC_membrane"/>
    <property type="match status" value="1"/>
</dbReference>
<dbReference type="InterPro" id="IPR017871">
    <property type="entry name" value="ABC_transporter-like_CS"/>
</dbReference>
<gene>
    <name evidence="11" type="ORF">GIB67_040979</name>
</gene>
<dbReference type="Pfam" id="PF00005">
    <property type="entry name" value="ABC_tran"/>
    <property type="match status" value="1"/>
</dbReference>
<feature type="domain" description="ABC transporter" evidence="9">
    <location>
        <begin position="1"/>
        <end position="176"/>
    </location>
</feature>
<evidence type="ECO:0000259" key="10">
    <source>
        <dbReference type="PROSITE" id="PS50929"/>
    </source>
</evidence>
<dbReference type="InterPro" id="IPR036640">
    <property type="entry name" value="ABC1_TM_sf"/>
</dbReference>
<evidence type="ECO:0000256" key="2">
    <source>
        <dbReference type="ARBA" id="ARBA00022448"/>
    </source>
</evidence>
<dbReference type="PROSITE" id="PS50893">
    <property type="entry name" value="ABC_TRANSPORTER_2"/>
    <property type="match status" value="1"/>
</dbReference>
<dbReference type="Gene3D" id="1.20.1560.10">
    <property type="entry name" value="ABC transporter type 1, transmembrane domain"/>
    <property type="match status" value="1"/>
</dbReference>
<evidence type="ECO:0000259" key="9">
    <source>
        <dbReference type="PROSITE" id="PS50893"/>
    </source>
</evidence>
<keyword evidence="12" id="KW-1185">Reference proteome</keyword>
<dbReference type="InterPro" id="IPR027417">
    <property type="entry name" value="P-loop_NTPase"/>
</dbReference>
<evidence type="ECO:0000256" key="8">
    <source>
        <dbReference type="SAM" id="Phobius"/>
    </source>
</evidence>
<dbReference type="Gene3D" id="3.40.50.300">
    <property type="entry name" value="P-loop containing nucleotide triphosphate hydrolases"/>
    <property type="match status" value="2"/>
</dbReference>
<dbReference type="PROSITE" id="PS00211">
    <property type="entry name" value="ABC_TRANSPORTER_1"/>
    <property type="match status" value="1"/>
</dbReference>
<dbReference type="FunFam" id="3.40.50.300:FF:000997">
    <property type="entry name" value="Multidrug resistance-associated protein 1"/>
    <property type="match status" value="1"/>
</dbReference>
<feature type="non-terminal residue" evidence="11">
    <location>
        <position position="1"/>
    </location>
</feature>
<keyword evidence="2" id="KW-0813">Transport</keyword>
<dbReference type="GO" id="GO:0005524">
    <property type="term" value="F:ATP binding"/>
    <property type="evidence" value="ECO:0007669"/>
    <property type="project" value="UniProtKB-KW"/>
</dbReference>
<reference evidence="11 12" key="1">
    <citation type="journal article" date="2020" name="IScience">
        <title>Genome Sequencing of the Endangered Kingdonia uniflora (Circaeasteraceae, Ranunculales) Reveals Potential Mechanisms of Evolutionary Specialization.</title>
        <authorList>
            <person name="Sun Y."/>
            <person name="Deng T."/>
            <person name="Zhang A."/>
            <person name="Moore M.J."/>
            <person name="Landis J.B."/>
            <person name="Lin N."/>
            <person name="Zhang H."/>
            <person name="Zhang X."/>
            <person name="Huang J."/>
            <person name="Zhang X."/>
            <person name="Sun H."/>
            <person name="Wang H."/>
        </authorList>
    </citation>
    <scope>NUCLEOTIDE SEQUENCE [LARGE SCALE GENOMIC DNA]</scope>
    <source>
        <strain evidence="11">TB1705</strain>
        <tissue evidence="11">Leaf</tissue>
    </source>
</reference>
<dbReference type="InterPro" id="IPR003439">
    <property type="entry name" value="ABC_transporter-like_ATP-bd"/>
</dbReference>
<evidence type="ECO:0000256" key="1">
    <source>
        <dbReference type="ARBA" id="ARBA00004141"/>
    </source>
</evidence>